<feature type="compositionally biased region" description="Basic residues" evidence="2">
    <location>
        <begin position="96"/>
        <end position="112"/>
    </location>
</feature>
<name>A0ABP8NXD8_9NOCA</name>
<gene>
    <name evidence="3" type="ORF">GCM10023094_08200</name>
</gene>
<dbReference type="Gene3D" id="1.10.150.130">
    <property type="match status" value="1"/>
</dbReference>
<evidence type="ECO:0008006" key="5">
    <source>
        <dbReference type="Google" id="ProtNLM"/>
    </source>
</evidence>
<keyword evidence="4" id="KW-1185">Reference proteome</keyword>
<evidence type="ECO:0000313" key="3">
    <source>
        <dbReference type="EMBL" id="GAA4473795.1"/>
    </source>
</evidence>
<dbReference type="InterPro" id="IPR010998">
    <property type="entry name" value="Integrase_recombinase_N"/>
</dbReference>
<dbReference type="EMBL" id="BAABFB010000020">
    <property type="protein sequence ID" value="GAA4473795.1"/>
    <property type="molecule type" value="Genomic_DNA"/>
</dbReference>
<comment type="caution">
    <text evidence="3">The sequence shown here is derived from an EMBL/GenBank/DDBJ whole genome shotgun (WGS) entry which is preliminary data.</text>
</comment>
<evidence type="ECO:0000313" key="4">
    <source>
        <dbReference type="Proteomes" id="UP001501183"/>
    </source>
</evidence>
<accession>A0ABP8NXD8</accession>
<sequence>MTLFAKGRTAGDPYPDPVVHKRYRHDWVLFADWGAAADHPSLPAVTEAQAQFLHEHPAAVTTQKRRVSAVSAVHLDNHLPARGRSTEVPRIFHGTRAARRGRAAAAPARRRTPTTGWPAGLFGRRDALLLVLAATGMTFTQISGLRRGDVTVDDCTPSSPRQEASISVCQFPPATPWPPTRWVEVLAFLDRHPNTQMLARHLTTDPGPVLTIAPTGSRASQPVPASDRPMGTPRRLAPWLIANRT</sequence>
<evidence type="ECO:0000256" key="1">
    <source>
        <dbReference type="ARBA" id="ARBA00023125"/>
    </source>
</evidence>
<proteinExistence type="predicted"/>
<evidence type="ECO:0000256" key="2">
    <source>
        <dbReference type="SAM" id="MobiDB-lite"/>
    </source>
</evidence>
<dbReference type="Proteomes" id="UP001501183">
    <property type="component" value="Unassembled WGS sequence"/>
</dbReference>
<keyword evidence="1" id="KW-0238">DNA-binding</keyword>
<dbReference type="SUPFAM" id="SSF47823">
    <property type="entry name" value="lambda integrase-like, N-terminal domain"/>
    <property type="match status" value="1"/>
</dbReference>
<organism evidence="3 4">
    <name type="scientific">Rhodococcus olei</name>
    <dbReference type="NCBI Taxonomy" id="2161675"/>
    <lineage>
        <taxon>Bacteria</taxon>
        <taxon>Bacillati</taxon>
        <taxon>Actinomycetota</taxon>
        <taxon>Actinomycetes</taxon>
        <taxon>Mycobacteriales</taxon>
        <taxon>Nocardiaceae</taxon>
        <taxon>Rhodococcus</taxon>
    </lineage>
</organism>
<reference evidence="4" key="1">
    <citation type="journal article" date="2019" name="Int. J. Syst. Evol. Microbiol.">
        <title>The Global Catalogue of Microorganisms (GCM) 10K type strain sequencing project: providing services to taxonomists for standard genome sequencing and annotation.</title>
        <authorList>
            <consortium name="The Broad Institute Genomics Platform"/>
            <consortium name="The Broad Institute Genome Sequencing Center for Infectious Disease"/>
            <person name="Wu L."/>
            <person name="Ma J."/>
        </authorList>
    </citation>
    <scope>NUCLEOTIDE SEQUENCE [LARGE SCALE GENOMIC DNA]</scope>
    <source>
        <strain evidence="4">JCM 32206</strain>
    </source>
</reference>
<feature type="region of interest" description="Disordered" evidence="2">
    <location>
        <begin position="213"/>
        <end position="233"/>
    </location>
</feature>
<protein>
    <recommendedName>
        <fullName evidence="5">Tyr recombinase domain-containing protein</fullName>
    </recommendedName>
</protein>
<feature type="region of interest" description="Disordered" evidence="2">
    <location>
        <begin position="96"/>
        <end position="117"/>
    </location>
</feature>